<dbReference type="InterPro" id="IPR028087">
    <property type="entry name" value="Tad_N"/>
</dbReference>
<evidence type="ECO:0000259" key="2">
    <source>
        <dbReference type="Pfam" id="PF09977"/>
    </source>
</evidence>
<dbReference type="RefSeq" id="WP_338605423.1">
    <property type="nucleotide sequence ID" value="NZ_AP028679.1"/>
</dbReference>
<dbReference type="Proteomes" id="UP001366166">
    <property type="component" value="Chromosome"/>
</dbReference>
<keyword evidence="1" id="KW-0472">Membrane</keyword>
<accession>A0AAU9EAS5</accession>
<feature type="domain" description="DUF2134" evidence="2">
    <location>
        <begin position="79"/>
        <end position="178"/>
    </location>
</feature>
<evidence type="ECO:0000259" key="3">
    <source>
        <dbReference type="Pfam" id="PF13400"/>
    </source>
</evidence>
<protein>
    <recommendedName>
        <fullName evidence="6">Flp pilus-assembly TadG-like N-terminal domain-containing protein</fullName>
    </recommendedName>
</protein>
<sequence>MGKSRFLNVLKRFGVESKGVVAVVVALVLVVLIGMAAMAIDIGYWFSSKSECQNAADAAALAGASKLLTWNTTTMDVTGVDPTAAFAEAKTFSLSNQNAGTSLDILENDCLMGWWDFASRSLDPSRTFPMTATTTDPDDVTAFRVHVRRDATMNLPITSFFASIFGINQVNIDVVATAYLGWVSNVNEGDVELPIALIADAVADGSSGEYTPRCGQELTFRSENTETAEWTNFFDSPTNDVDIRRYVTGAKTAPALDATTGDQLNVTNGSLSQVTFNKLVDRFEAERVPNAPGGTWKTWMPVIYPSGSANTAQLVGFVQIEITDVLTAPDKLVKGVIDCNSILPYSRGGGGNFGVRAGIPVLVE</sequence>
<keyword evidence="5" id="KW-1185">Reference proteome</keyword>
<gene>
    <name evidence="4" type="ORF">FAK_07380</name>
</gene>
<name>A0AAU9EAS5_9BACT</name>
<dbReference type="KEGG" id="dmp:FAK_07380"/>
<keyword evidence="1" id="KW-1133">Transmembrane helix</keyword>
<dbReference type="AlphaFoldDB" id="A0AAU9EAS5"/>
<feature type="domain" description="Putative Flp pilus-assembly TadG-like N-terminal" evidence="3">
    <location>
        <begin position="19"/>
        <end position="65"/>
    </location>
</feature>
<evidence type="ECO:0008006" key="6">
    <source>
        <dbReference type="Google" id="ProtNLM"/>
    </source>
</evidence>
<evidence type="ECO:0000256" key="1">
    <source>
        <dbReference type="SAM" id="Phobius"/>
    </source>
</evidence>
<reference evidence="5" key="1">
    <citation type="journal article" date="2023" name="Arch. Microbiol.">
        <title>Desulfoferula mesophilus gen. nov. sp. nov., a mesophilic sulfate-reducing bacterium isolated from a brackish lake sediment.</title>
        <authorList>
            <person name="Watanabe T."/>
            <person name="Yabe T."/>
            <person name="Tsuji J.M."/>
            <person name="Fukui M."/>
        </authorList>
    </citation>
    <scope>NUCLEOTIDE SEQUENCE [LARGE SCALE GENOMIC DNA]</scope>
    <source>
        <strain evidence="5">12FAK</strain>
    </source>
</reference>
<dbReference type="InterPro" id="IPR018705">
    <property type="entry name" value="DUF2134_membrane"/>
</dbReference>
<dbReference type="EMBL" id="AP028679">
    <property type="protein sequence ID" value="BEQ13672.1"/>
    <property type="molecule type" value="Genomic_DNA"/>
</dbReference>
<evidence type="ECO:0000313" key="4">
    <source>
        <dbReference type="EMBL" id="BEQ13672.1"/>
    </source>
</evidence>
<keyword evidence="1" id="KW-0812">Transmembrane</keyword>
<feature type="transmembrane region" description="Helical" evidence="1">
    <location>
        <begin position="20"/>
        <end position="46"/>
    </location>
</feature>
<organism evidence="4 5">
    <name type="scientific">Desulfoferula mesophila</name>
    <dbReference type="NCBI Taxonomy" id="3058419"/>
    <lineage>
        <taxon>Bacteria</taxon>
        <taxon>Pseudomonadati</taxon>
        <taxon>Thermodesulfobacteriota</taxon>
        <taxon>Desulfarculia</taxon>
        <taxon>Desulfarculales</taxon>
        <taxon>Desulfarculaceae</taxon>
        <taxon>Desulfoferula</taxon>
    </lineage>
</organism>
<evidence type="ECO:0000313" key="5">
    <source>
        <dbReference type="Proteomes" id="UP001366166"/>
    </source>
</evidence>
<proteinExistence type="predicted"/>
<dbReference type="Pfam" id="PF09977">
    <property type="entry name" value="Tad_C"/>
    <property type="match status" value="1"/>
</dbReference>
<dbReference type="Pfam" id="PF13400">
    <property type="entry name" value="Tad"/>
    <property type="match status" value="1"/>
</dbReference>